<dbReference type="InterPro" id="IPR046341">
    <property type="entry name" value="SET_dom_sf"/>
</dbReference>
<sequence length="271" mass="30896">MSPANTPSNMDSKTHWDHHNHLATTSWGSLAKSCVLDELASLFIEDLKDCILCPAIDEFALQQRTTRHASDSANMRVSFDETWQDGIDQARHTLAYLEHMDAEEASWLRPESPPLDLSPAWDPFHHVKDMEELVYMHQALLGSTPPDAHVTSAARTQPYDPKHTLSTRLVKTMHHHRYVVTKSIDTVKRPQVRLKCQKSPIHAWGVYADQPIAAHTMVIEFVGEIVRQQVAEARERQRGIGSRYLFRVDEDTMLDATHKGNMARFINHCCT</sequence>
<accession>A0A367JMH9</accession>
<dbReference type="GO" id="GO:0140999">
    <property type="term" value="F:histone H3K4 trimethyltransferase activity"/>
    <property type="evidence" value="ECO:0007669"/>
    <property type="project" value="UniProtKB-EC"/>
</dbReference>
<evidence type="ECO:0000256" key="3">
    <source>
        <dbReference type="ARBA" id="ARBA00022603"/>
    </source>
</evidence>
<dbReference type="EC" id="2.1.1.354" evidence="2"/>
<feature type="domain" description="SET" evidence="9">
    <location>
        <begin position="190"/>
        <end position="271"/>
    </location>
</feature>
<dbReference type="EMBL" id="PJQM01003080">
    <property type="protein sequence ID" value="RCH90901.1"/>
    <property type="molecule type" value="Genomic_DNA"/>
</dbReference>
<dbReference type="Pfam" id="PF00856">
    <property type="entry name" value="SET"/>
    <property type="match status" value="1"/>
</dbReference>
<reference evidence="10 11" key="1">
    <citation type="journal article" date="2018" name="G3 (Bethesda)">
        <title>Phylogenetic and Phylogenomic Definition of Rhizopus Species.</title>
        <authorList>
            <person name="Gryganskyi A.P."/>
            <person name="Golan J."/>
            <person name="Dolatabadi S."/>
            <person name="Mondo S."/>
            <person name="Robb S."/>
            <person name="Idnurm A."/>
            <person name="Muszewska A."/>
            <person name="Steczkiewicz K."/>
            <person name="Masonjones S."/>
            <person name="Liao H.L."/>
            <person name="Gajdeczka M.T."/>
            <person name="Anike F."/>
            <person name="Vuek A."/>
            <person name="Anishchenko I.M."/>
            <person name="Voigt K."/>
            <person name="de Hoog G.S."/>
            <person name="Smith M.E."/>
            <person name="Heitman J."/>
            <person name="Vilgalys R."/>
            <person name="Stajich J.E."/>
        </authorList>
    </citation>
    <scope>NUCLEOTIDE SEQUENCE [LARGE SCALE GENOMIC DNA]</scope>
    <source>
        <strain evidence="10 11">LSU 92-RS-03</strain>
    </source>
</reference>
<dbReference type="OrthoDB" id="308383at2759"/>
<evidence type="ECO:0000256" key="2">
    <source>
        <dbReference type="ARBA" id="ARBA00012182"/>
    </source>
</evidence>
<organism evidence="10 11">
    <name type="scientific">Rhizopus stolonifer</name>
    <name type="common">Rhizopus nigricans</name>
    <dbReference type="NCBI Taxonomy" id="4846"/>
    <lineage>
        <taxon>Eukaryota</taxon>
        <taxon>Fungi</taxon>
        <taxon>Fungi incertae sedis</taxon>
        <taxon>Mucoromycota</taxon>
        <taxon>Mucoromycotina</taxon>
        <taxon>Mucoromycetes</taxon>
        <taxon>Mucorales</taxon>
        <taxon>Mucorineae</taxon>
        <taxon>Rhizopodaceae</taxon>
        <taxon>Rhizopus</taxon>
    </lineage>
</organism>
<proteinExistence type="predicted"/>
<keyword evidence="7" id="KW-0539">Nucleus</keyword>
<dbReference type="SUPFAM" id="SSF82199">
    <property type="entry name" value="SET domain"/>
    <property type="match status" value="1"/>
</dbReference>
<keyword evidence="5" id="KW-0949">S-adenosyl-L-methionine</keyword>
<keyword evidence="6" id="KW-0156">Chromatin regulator</keyword>
<dbReference type="GO" id="GO:0048188">
    <property type="term" value="C:Set1C/COMPASS complex"/>
    <property type="evidence" value="ECO:0007669"/>
    <property type="project" value="TreeGrafter"/>
</dbReference>
<evidence type="ECO:0000259" key="9">
    <source>
        <dbReference type="PROSITE" id="PS50280"/>
    </source>
</evidence>
<comment type="caution">
    <text evidence="10">The sequence shown here is derived from an EMBL/GenBank/DDBJ whole genome shotgun (WGS) entry which is preliminary data.</text>
</comment>
<dbReference type="PANTHER" id="PTHR45814">
    <property type="entry name" value="HISTONE-LYSINE N-METHYLTRANSFERASE SETD1"/>
    <property type="match status" value="1"/>
</dbReference>
<dbReference type="Gene3D" id="2.170.270.10">
    <property type="entry name" value="SET domain"/>
    <property type="match status" value="1"/>
</dbReference>
<evidence type="ECO:0000313" key="11">
    <source>
        <dbReference type="Proteomes" id="UP000253551"/>
    </source>
</evidence>
<name>A0A367JMH9_RHIST</name>
<dbReference type="STRING" id="4846.A0A367JMH9"/>
<evidence type="ECO:0000256" key="6">
    <source>
        <dbReference type="ARBA" id="ARBA00022853"/>
    </source>
</evidence>
<evidence type="ECO:0000256" key="4">
    <source>
        <dbReference type="ARBA" id="ARBA00022679"/>
    </source>
</evidence>
<feature type="non-terminal residue" evidence="10">
    <location>
        <position position="271"/>
    </location>
</feature>
<dbReference type="PANTHER" id="PTHR45814:SF2">
    <property type="entry name" value="HISTONE-LYSINE N-METHYLTRANSFERASE SETD1"/>
    <property type="match status" value="1"/>
</dbReference>
<dbReference type="GO" id="GO:0032259">
    <property type="term" value="P:methylation"/>
    <property type="evidence" value="ECO:0007669"/>
    <property type="project" value="UniProtKB-KW"/>
</dbReference>
<dbReference type="Proteomes" id="UP000253551">
    <property type="component" value="Unassembled WGS sequence"/>
</dbReference>
<comment type="catalytic activity">
    <reaction evidence="8">
        <text>L-lysyl(4)-[histone H3] + 3 S-adenosyl-L-methionine = N(6),N(6),N(6)-trimethyl-L-lysyl(4)-[histone H3] + 3 S-adenosyl-L-homocysteine + 3 H(+)</text>
        <dbReference type="Rhea" id="RHEA:60260"/>
        <dbReference type="Rhea" id="RHEA-COMP:15537"/>
        <dbReference type="Rhea" id="RHEA-COMP:15547"/>
        <dbReference type="ChEBI" id="CHEBI:15378"/>
        <dbReference type="ChEBI" id="CHEBI:29969"/>
        <dbReference type="ChEBI" id="CHEBI:57856"/>
        <dbReference type="ChEBI" id="CHEBI:59789"/>
        <dbReference type="ChEBI" id="CHEBI:61961"/>
        <dbReference type="EC" id="2.1.1.354"/>
    </reaction>
</comment>
<evidence type="ECO:0000256" key="1">
    <source>
        <dbReference type="ARBA" id="ARBA00004123"/>
    </source>
</evidence>
<dbReference type="AlphaFoldDB" id="A0A367JMH9"/>
<dbReference type="PROSITE" id="PS50280">
    <property type="entry name" value="SET"/>
    <property type="match status" value="1"/>
</dbReference>
<dbReference type="InterPro" id="IPR001214">
    <property type="entry name" value="SET_dom"/>
</dbReference>
<evidence type="ECO:0000256" key="5">
    <source>
        <dbReference type="ARBA" id="ARBA00022691"/>
    </source>
</evidence>
<comment type="subcellular location">
    <subcellularLocation>
        <location evidence="1">Nucleus</location>
    </subcellularLocation>
</comment>
<evidence type="ECO:0000313" key="10">
    <source>
        <dbReference type="EMBL" id="RCH90901.1"/>
    </source>
</evidence>
<evidence type="ECO:0000256" key="7">
    <source>
        <dbReference type="ARBA" id="ARBA00023242"/>
    </source>
</evidence>
<keyword evidence="4 10" id="KW-0808">Transferase</keyword>
<gene>
    <name evidence="10" type="primary">SET1_3</name>
    <name evidence="10" type="ORF">CU098_010217</name>
</gene>
<keyword evidence="3 10" id="KW-0489">Methyltransferase</keyword>
<keyword evidence="11" id="KW-1185">Reference proteome</keyword>
<protein>
    <recommendedName>
        <fullName evidence="2">[histone H3]-lysine(4) N-trimethyltransferase</fullName>
        <ecNumber evidence="2">2.1.1.354</ecNumber>
    </recommendedName>
</protein>
<dbReference type="InterPro" id="IPR044570">
    <property type="entry name" value="Set1-like"/>
</dbReference>
<evidence type="ECO:0000256" key="8">
    <source>
        <dbReference type="ARBA" id="ARBA00047571"/>
    </source>
</evidence>